<evidence type="ECO:0000313" key="3">
    <source>
        <dbReference type="Proteomes" id="UP000316184"/>
    </source>
</evidence>
<dbReference type="Gene3D" id="3.40.50.150">
    <property type="entry name" value="Vaccinia Virus protein VP39"/>
    <property type="match status" value="1"/>
</dbReference>
<dbReference type="SUPFAM" id="SSF53335">
    <property type="entry name" value="S-adenosyl-L-methionine-dependent methyltransferases"/>
    <property type="match status" value="1"/>
</dbReference>
<keyword evidence="3" id="KW-1185">Reference proteome</keyword>
<dbReference type="PANTHER" id="PTHR43861:SF3">
    <property type="entry name" value="PUTATIVE (AFU_ORTHOLOGUE AFUA_2G14390)-RELATED"/>
    <property type="match status" value="1"/>
</dbReference>
<name>A0A561U8Z3_9PSEU</name>
<accession>A0A561U8Z3</accession>
<dbReference type="InterPro" id="IPR029063">
    <property type="entry name" value="SAM-dependent_MTases_sf"/>
</dbReference>
<proteinExistence type="predicted"/>
<dbReference type="Pfam" id="PF13489">
    <property type="entry name" value="Methyltransf_23"/>
    <property type="match status" value="1"/>
</dbReference>
<dbReference type="GO" id="GO:0008168">
    <property type="term" value="F:methyltransferase activity"/>
    <property type="evidence" value="ECO:0007669"/>
    <property type="project" value="UniProtKB-KW"/>
</dbReference>
<comment type="caution">
    <text evidence="2">The sequence shown here is derived from an EMBL/GenBank/DDBJ whole genome shotgun (WGS) entry which is preliminary data.</text>
</comment>
<reference evidence="2 3" key="1">
    <citation type="submission" date="2019-06" db="EMBL/GenBank/DDBJ databases">
        <title>Sequencing the genomes of 1000 actinobacteria strains.</title>
        <authorList>
            <person name="Klenk H.-P."/>
        </authorList>
    </citation>
    <scope>NUCLEOTIDE SEQUENCE [LARGE SCALE GENOMIC DNA]</scope>
    <source>
        <strain evidence="2 3">DSM 46699</strain>
    </source>
</reference>
<evidence type="ECO:0000256" key="1">
    <source>
        <dbReference type="ARBA" id="ARBA00022679"/>
    </source>
</evidence>
<dbReference type="AlphaFoldDB" id="A0A561U8Z3"/>
<dbReference type="EMBL" id="VIWX01000002">
    <property type="protein sequence ID" value="TWF95823.1"/>
    <property type="molecule type" value="Genomic_DNA"/>
</dbReference>
<gene>
    <name evidence="2" type="ORF">FHU35_12823</name>
</gene>
<dbReference type="CDD" id="cd02440">
    <property type="entry name" value="AdoMet_MTases"/>
    <property type="match status" value="1"/>
</dbReference>
<keyword evidence="2" id="KW-0489">Methyltransferase</keyword>
<dbReference type="PANTHER" id="PTHR43861">
    <property type="entry name" value="TRANS-ACONITATE 2-METHYLTRANSFERASE-RELATED"/>
    <property type="match status" value="1"/>
</dbReference>
<evidence type="ECO:0000313" key="2">
    <source>
        <dbReference type="EMBL" id="TWF95823.1"/>
    </source>
</evidence>
<dbReference type="Proteomes" id="UP000316184">
    <property type="component" value="Unassembled WGS sequence"/>
</dbReference>
<dbReference type="GO" id="GO:0032259">
    <property type="term" value="P:methylation"/>
    <property type="evidence" value="ECO:0007669"/>
    <property type="project" value="UniProtKB-KW"/>
</dbReference>
<sequence length="271" mass="29410">MHPADATLEDMTEQNYMFNTAETGEHQRLLAHAQVWDPVTFRRLKSTGLGEGWRCLEVGAGSGTVTEWLAEQVGHTGHVVATDLETKWIRGLGSPNVDVVEHDIRTDQIGESVYDLITLRLVMTHLPDKLAVLGKLGRALVPGGWLLVEDYDMRVLPVFEPPDATCSKVAGASAEAIRAGGGDPYLGAKLPGLLSAAGLTGVETEAVAFPRRMPAIRSWRTQVAEMRDRLVGAGLVSADEVDLVLARFDDEYCELVVYGPLLVSARGRRPA</sequence>
<keyword evidence="1 2" id="KW-0808">Transferase</keyword>
<protein>
    <submittedName>
        <fullName evidence="2">Methyltransferase family protein</fullName>
    </submittedName>
</protein>
<organism evidence="2 3">
    <name type="scientific">Saccharopolyspora dendranthemae</name>
    <dbReference type="NCBI Taxonomy" id="1181886"/>
    <lineage>
        <taxon>Bacteria</taxon>
        <taxon>Bacillati</taxon>
        <taxon>Actinomycetota</taxon>
        <taxon>Actinomycetes</taxon>
        <taxon>Pseudonocardiales</taxon>
        <taxon>Pseudonocardiaceae</taxon>
        <taxon>Saccharopolyspora</taxon>
    </lineage>
</organism>